<sequence length="182" mass="20416">MVIIAGSQWMQAVCRFTWRSMGEAFVQQWSFKQVRESGVQSALSKRLQVSKPRCTTKMSSFSSVGLMDMRPVLILMLYGVCLSVIILFGEIVLFRFEGTIPRRAAHCKLQATTIVSMNIYEIDFKRGNTAACRRNAQRAAAARSNRRLQHQSVSHSASHEATGITKARFCALSSHGMQPQLE</sequence>
<proteinExistence type="predicted"/>
<reference evidence="2" key="1">
    <citation type="submission" date="2016-07" db="EMBL/GenBank/DDBJ databases">
        <authorList>
            <person name="Bretaudeau A."/>
        </authorList>
    </citation>
    <scope>NUCLEOTIDE SEQUENCE</scope>
    <source>
        <strain evidence="2">Rice</strain>
        <tissue evidence="2">Whole body</tissue>
    </source>
</reference>
<accession>A0A2H1W151</accession>
<name>A0A2H1W151_SPOFR</name>
<feature type="transmembrane region" description="Helical" evidence="1">
    <location>
        <begin position="72"/>
        <end position="94"/>
    </location>
</feature>
<organism evidence="2">
    <name type="scientific">Spodoptera frugiperda</name>
    <name type="common">Fall armyworm</name>
    <dbReference type="NCBI Taxonomy" id="7108"/>
    <lineage>
        <taxon>Eukaryota</taxon>
        <taxon>Metazoa</taxon>
        <taxon>Ecdysozoa</taxon>
        <taxon>Arthropoda</taxon>
        <taxon>Hexapoda</taxon>
        <taxon>Insecta</taxon>
        <taxon>Pterygota</taxon>
        <taxon>Neoptera</taxon>
        <taxon>Endopterygota</taxon>
        <taxon>Lepidoptera</taxon>
        <taxon>Glossata</taxon>
        <taxon>Ditrysia</taxon>
        <taxon>Noctuoidea</taxon>
        <taxon>Noctuidae</taxon>
        <taxon>Amphipyrinae</taxon>
        <taxon>Spodoptera</taxon>
    </lineage>
</organism>
<protein>
    <submittedName>
        <fullName evidence="2">SFRICE_030419</fullName>
    </submittedName>
</protein>
<dbReference type="AlphaFoldDB" id="A0A2H1W151"/>
<keyword evidence="1" id="KW-1133">Transmembrane helix</keyword>
<evidence type="ECO:0000256" key="1">
    <source>
        <dbReference type="SAM" id="Phobius"/>
    </source>
</evidence>
<gene>
    <name evidence="2" type="ORF">SFRICE_030419</name>
</gene>
<evidence type="ECO:0000313" key="2">
    <source>
        <dbReference type="EMBL" id="SOQ46656.1"/>
    </source>
</evidence>
<dbReference type="EMBL" id="ODYU01005622">
    <property type="protein sequence ID" value="SOQ46656.1"/>
    <property type="molecule type" value="Genomic_DNA"/>
</dbReference>
<keyword evidence="1" id="KW-0472">Membrane</keyword>
<keyword evidence="1" id="KW-0812">Transmembrane</keyword>